<reference evidence="2 3" key="1">
    <citation type="submission" date="2016-12" db="EMBL/GenBank/DDBJ databases">
        <title>The genomes of Aspergillus section Nigri reveals drivers in fungal speciation.</title>
        <authorList>
            <consortium name="DOE Joint Genome Institute"/>
            <person name="Vesth T.C."/>
            <person name="Nybo J."/>
            <person name="Theobald S."/>
            <person name="Brandl J."/>
            <person name="Frisvad J.C."/>
            <person name="Nielsen K.F."/>
            <person name="Lyhne E.K."/>
            <person name="Kogle M.E."/>
            <person name="Kuo A."/>
            <person name="Riley R."/>
            <person name="Clum A."/>
            <person name="Nolan M."/>
            <person name="Lipzen A."/>
            <person name="Salamov A."/>
            <person name="Henrissat B."/>
            <person name="Wiebenga A."/>
            <person name="De Vries R.P."/>
            <person name="Grigoriev I.V."/>
            <person name="Mortensen U.H."/>
            <person name="Andersen M.R."/>
            <person name="Baker S.E."/>
        </authorList>
    </citation>
    <scope>NUCLEOTIDE SEQUENCE [LARGE SCALE GENOMIC DNA]</scope>
    <source>
        <strain evidence="2 3">JOP 1030-1</strain>
    </source>
</reference>
<protein>
    <submittedName>
        <fullName evidence="2">Uncharacterized protein</fullName>
    </submittedName>
</protein>
<dbReference type="AlphaFoldDB" id="A0A318ZL25"/>
<dbReference type="Proteomes" id="UP000248349">
    <property type="component" value="Unassembled WGS sequence"/>
</dbReference>
<evidence type="ECO:0000313" key="2">
    <source>
        <dbReference type="EMBL" id="PYH40938.1"/>
    </source>
</evidence>
<dbReference type="GeneID" id="37077222"/>
<keyword evidence="1" id="KW-0472">Membrane</keyword>
<dbReference type="EMBL" id="KZ821272">
    <property type="protein sequence ID" value="PYH40938.1"/>
    <property type="molecule type" value="Genomic_DNA"/>
</dbReference>
<keyword evidence="3" id="KW-1185">Reference proteome</keyword>
<sequence>MAFDLRVLWLGFSFGWIDVLSIVGLFREVDFKWSCPRDRLFSPGSIELRDARYV</sequence>
<name>A0A318ZL25_9EURO</name>
<organism evidence="2 3">
    <name type="scientific">Aspergillus saccharolyticus JOP 1030-1</name>
    <dbReference type="NCBI Taxonomy" id="1450539"/>
    <lineage>
        <taxon>Eukaryota</taxon>
        <taxon>Fungi</taxon>
        <taxon>Dikarya</taxon>
        <taxon>Ascomycota</taxon>
        <taxon>Pezizomycotina</taxon>
        <taxon>Eurotiomycetes</taxon>
        <taxon>Eurotiomycetidae</taxon>
        <taxon>Eurotiales</taxon>
        <taxon>Aspergillaceae</taxon>
        <taxon>Aspergillus</taxon>
        <taxon>Aspergillus subgen. Circumdati</taxon>
    </lineage>
</organism>
<keyword evidence="1" id="KW-0812">Transmembrane</keyword>
<evidence type="ECO:0000313" key="3">
    <source>
        <dbReference type="Proteomes" id="UP000248349"/>
    </source>
</evidence>
<accession>A0A318ZL25</accession>
<gene>
    <name evidence="2" type="ORF">BP01DRAFT_360807</name>
</gene>
<dbReference type="RefSeq" id="XP_025426920.1">
    <property type="nucleotide sequence ID" value="XM_025575994.1"/>
</dbReference>
<keyword evidence="1" id="KW-1133">Transmembrane helix</keyword>
<evidence type="ECO:0000256" key="1">
    <source>
        <dbReference type="SAM" id="Phobius"/>
    </source>
</evidence>
<feature type="transmembrane region" description="Helical" evidence="1">
    <location>
        <begin position="6"/>
        <end position="26"/>
    </location>
</feature>
<proteinExistence type="predicted"/>